<dbReference type="InterPro" id="IPR042493">
    <property type="entry name" value="XPD_DNA_FeS"/>
</dbReference>
<dbReference type="PANTHER" id="PTHR11472">
    <property type="entry name" value="DNA REPAIR DEAD HELICASE RAD3/XP-D SUBFAMILY MEMBER"/>
    <property type="match status" value="1"/>
</dbReference>
<sequence>MVHLNAGLMINTKVSKYLPYVGWRPLQAKIADFIYSNLGEGKGIVVEAPTGVGKTAAALAAALAYSEGEPIKIIYMIRTNNQAAAPMRELSRMLKIRGVFIPYVLIRNRARMCCISSTSRLPYRDFLMECNYLKRTGECNYYVKLKSNGVDSSLFMDTVAGLESPGEYVKSVCKLGVCPYDASRMLIDESRVIILSYYYLFSLNAPEVVDVDLKSSILIIDEAHNLPYAILDLNTQYLTEAMVKVALSDVKRFVNDVNVKAGALRALASIRALFRDLFNDVSEQGERRVDSSKILEYFNDIEYLTEASSEVLASKRSRGILLAGTPLSDIIDFYRSVIKMPKDKALFLSMGNDGKAIVSRLMDPSAAASGVMNNAYSFIVMSGTMPPTRLFTSLLGVKVKVSELRIGLTEYVKSSNVKAVVYGEVTTKYTERSEEQYSRIAQALISIYDAVKHGVLAVFPSYDTLKATRKYIRHGVDLIVEIGTTTIEDVLESIKVNPHKLILAVAGGKLVEGIEFRFNDVNYIDAVAIVGVPYPEPNDFMNGLVDVVKSRANYDDAWHAVYTWNALVKVKQAIGRGLRSDKDRVFIILMDYRFRDNPVIWREMTNYLPNIEVASNEDELISMLREFTSINTNQ</sequence>
<evidence type="ECO:0000313" key="14">
    <source>
        <dbReference type="EMBL" id="ABW01461.1"/>
    </source>
</evidence>
<dbReference type="AlphaFoldDB" id="A8MCF5"/>
<dbReference type="GO" id="GO:0016818">
    <property type="term" value="F:hydrolase activity, acting on acid anhydrides, in phosphorus-containing anhydrides"/>
    <property type="evidence" value="ECO:0007669"/>
    <property type="project" value="InterPro"/>
</dbReference>
<keyword evidence="6" id="KW-0347">Helicase</keyword>
<dbReference type="Proteomes" id="UP000001137">
    <property type="component" value="Chromosome"/>
</dbReference>
<dbReference type="eggNOG" id="arCOG00770">
    <property type="taxonomic scope" value="Archaea"/>
</dbReference>
<proteinExistence type="predicted"/>
<evidence type="ECO:0000256" key="1">
    <source>
        <dbReference type="ARBA" id="ARBA00022485"/>
    </source>
</evidence>
<keyword evidence="10" id="KW-0238">DNA-binding</keyword>
<keyword evidence="2" id="KW-0479">Metal-binding</keyword>
<evidence type="ECO:0000256" key="10">
    <source>
        <dbReference type="ARBA" id="ARBA00023125"/>
    </source>
</evidence>
<evidence type="ECO:0000256" key="5">
    <source>
        <dbReference type="ARBA" id="ARBA00022801"/>
    </source>
</evidence>
<keyword evidence="4" id="KW-0227">DNA damage</keyword>
<dbReference type="InterPro" id="IPR045028">
    <property type="entry name" value="DinG/Rad3-like"/>
</dbReference>
<keyword evidence="7" id="KW-0067">ATP-binding</keyword>
<dbReference type="GO" id="GO:0046872">
    <property type="term" value="F:metal ion binding"/>
    <property type="evidence" value="ECO:0007669"/>
    <property type="project" value="UniProtKB-KW"/>
</dbReference>
<dbReference type="InterPro" id="IPR010614">
    <property type="entry name" value="RAD3-like_helicase_DEAD"/>
</dbReference>
<keyword evidence="9" id="KW-0411">Iron-sulfur</keyword>
<dbReference type="Gene3D" id="3.40.50.300">
    <property type="entry name" value="P-loop containing nucleotide triphosphate hydrolases"/>
    <property type="match status" value="2"/>
</dbReference>
<dbReference type="SMART" id="SM00491">
    <property type="entry name" value="HELICc2"/>
    <property type="match status" value="1"/>
</dbReference>
<keyword evidence="8" id="KW-0408">Iron</keyword>
<dbReference type="GO" id="GO:0006281">
    <property type="term" value="P:DNA repair"/>
    <property type="evidence" value="ECO:0007669"/>
    <property type="project" value="UniProtKB-KW"/>
</dbReference>
<evidence type="ECO:0000256" key="8">
    <source>
        <dbReference type="ARBA" id="ARBA00023004"/>
    </source>
</evidence>
<dbReference type="SUPFAM" id="SSF52540">
    <property type="entry name" value="P-loop containing nucleoside triphosphate hydrolases"/>
    <property type="match status" value="1"/>
</dbReference>
<keyword evidence="1" id="KW-0004">4Fe-4S</keyword>
<dbReference type="GO" id="GO:0003677">
    <property type="term" value="F:DNA binding"/>
    <property type="evidence" value="ECO:0007669"/>
    <property type="project" value="UniProtKB-KW"/>
</dbReference>
<dbReference type="EMBL" id="CP000852">
    <property type="protein sequence ID" value="ABW01461.1"/>
    <property type="molecule type" value="Genomic_DNA"/>
</dbReference>
<name>A8MCF5_CALMQ</name>
<dbReference type="GO" id="GO:0043139">
    <property type="term" value="F:5'-3' DNA helicase activity"/>
    <property type="evidence" value="ECO:0007669"/>
    <property type="project" value="UniProtKB-EC"/>
</dbReference>
<dbReference type="GO" id="GO:0051539">
    <property type="term" value="F:4 iron, 4 sulfur cluster binding"/>
    <property type="evidence" value="ECO:0007669"/>
    <property type="project" value="UniProtKB-KW"/>
</dbReference>
<dbReference type="HOGENOM" id="CLU_006515_9_0_2"/>
<evidence type="ECO:0000256" key="6">
    <source>
        <dbReference type="ARBA" id="ARBA00022806"/>
    </source>
</evidence>
<evidence type="ECO:0000256" key="9">
    <source>
        <dbReference type="ARBA" id="ARBA00023014"/>
    </source>
</evidence>
<feature type="domain" description="Helicase ATP-binding" evidence="13">
    <location>
        <begin position="13"/>
        <end position="268"/>
    </location>
</feature>
<dbReference type="Pfam" id="PF13307">
    <property type="entry name" value="Helicase_C_2"/>
    <property type="match status" value="1"/>
</dbReference>
<dbReference type="Pfam" id="PF06733">
    <property type="entry name" value="DEAD_2"/>
    <property type="match status" value="1"/>
</dbReference>
<evidence type="ECO:0000256" key="12">
    <source>
        <dbReference type="ARBA" id="ARBA00023235"/>
    </source>
</evidence>
<evidence type="ECO:0000256" key="2">
    <source>
        <dbReference type="ARBA" id="ARBA00022723"/>
    </source>
</evidence>
<dbReference type="InterPro" id="IPR006554">
    <property type="entry name" value="Helicase-like_DEXD_c2"/>
</dbReference>
<dbReference type="PANTHER" id="PTHR11472:SF34">
    <property type="entry name" value="REGULATOR OF TELOMERE ELONGATION HELICASE 1"/>
    <property type="match status" value="1"/>
</dbReference>
<keyword evidence="15" id="KW-1185">Reference proteome</keyword>
<organism evidence="14 15">
    <name type="scientific">Caldivirga maquilingensis (strain ATCC 700844 / DSM 13496 / JCM 10307 / IC-167)</name>
    <dbReference type="NCBI Taxonomy" id="397948"/>
    <lineage>
        <taxon>Archaea</taxon>
        <taxon>Thermoproteota</taxon>
        <taxon>Thermoprotei</taxon>
        <taxon>Thermoproteales</taxon>
        <taxon>Thermoproteaceae</taxon>
        <taxon>Caldivirga</taxon>
    </lineage>
</organism>
<dbReference type="PROSITE" id="PS51193">
    <property type="entry name" value="HELICASE_ATP_BIND_2"/>
    <property type="match status" value="1"/>
</dbReference>
<dbReference type="GO" id="GO:0005524">
    <property type="term" value="F:ATP binding"/>
    <property type="evidence" value="ECO:0007669"/>
    <property type="project" value="UniProtKB-KW"/>
</dbReference>
<dbReference type="InterPro" id="IPR027417">
    <property type="entry name" value="P-loop_NTPase"/>
</dbReference>
<dbReference type="Gene3D" id="1.10.30.20">
    <property type="entry name" value="Bacterial XPD DNA helicase, FeS cluster domain"/>
    <property type="match status" value="1"/>
</dbReference>
<dbReference type="InterPro" id="IPR006555">
    <property type="entry name" value="ATP-dep_Helicase_C"/>
</dbReference>
<gene>
    <name evidence="14" type="ordered locus">Cmaq_0620</name>
</gene>
<evidence type="ECO:0000256" key="4">
    <source>
        <dbReference type="ARBA" id="ARBA00022763"/>
    </source>
</evidence>
<evidence type="ECO:0000256" key="3">
    <source>
        <dbReference type="ARBA" id="ARBA00022741"/>
    </source>
</evidence>
<evidence type="ECO:0000256" key="11">
    <source>
        <dbReference type="ARBA" id="ARBA00023204"/>
    </source>
</evidence>
<reference evidence="14 15" key="1">
    <citation type="submission" date="2007-10" db="EMBL/GenBank/DDBJ databases">
        <title>Complete sequence of Caldivirga maquilingensis IC-167.</title>
        <authorList>
            <consortium name="US DOE Joint Genome Institute"/>
            <person name="Copeland A."/>
            <person name="Lucas S."/>
            <person name="Lapidus A."/>
            <person name="Barry K."/>
            <person name="Glavina del Rio T."/>
            <person name="Dalin E."/>
            <person name="Tice H."/>
            <person name="Pitluck S."/>
            <person name="Saunders E."/>
            <person name="Brettin T."/>
            <person name="Bruce D."/>
            <person name="Detter J.C."/>
            <person name="Han C."/>
            <person name="Schmutz J."/>
            <person name="Larimer F."/>
            <person name="Land M."/>
            <person name="Hauser L."/>
            <person name="Kyrpides N."/>
            <person name="Ivanova N."/>
            <person name="Biddle J.F."/>
            <person name="Zhang Z."/>
            <person name="Fitz-Gibbon S.T."/>
            <person name="Lowe T.M."/>
            <person name="Saltikov C."/>
            <person name="House C.H."/>
            <person name="Richardson P."/>
        </authorList>
    </citation>
    <scope>NUCLEOTIDE SEQUENCE [LARGE SCALE GENOMIC DNA]</scope>
    <source>
        <strain evidence="15">ATCC 700844 / DSM 13496 / JCM 10307 / IC-167</strain>
    </source>
</reference>
<evidence type="ECO:0000256" key="7">
    <source>
        <dbReference type="ARBA" id="ARBA00022840"/>
    </source>
</evidence>
<evidence type="ECO:0000313" key="15">
    <source>
        <dbReference type="Proteomes" id="UP000001137"/>
    </source>
</evidence>
<keyword evidence="11" id="KW-0234">DNA repair</keyword>
<dbReference type="KEGG" id="cma:Cmaq_0620"/>
<accession>A8MCF5</accession>
<keyword evidence="12" id="KW-0413">Isomerase</keyword>
<dbReference type="Gene3D" id="1.10.275.40">
    <property type="match status" value="1"/>
</dbReference>
<evidence type="ECO:0000259" key="13">
    <source>
        <dbReference type="PROSITE" id="PS51193"/>
    </source>
</evidence>
<dbReference type="InterPro" id="IPR014013">
    <property type="entry name" value="Helic_SF1/SF2_ATP-bd_DinG/Rad3"/>
</dbReference>
<protein>
    <submittedName>
        <fullName evidence="14">DEAD_2 domain protein</fullName>
    </submittedName>
</protein>
<keyword evidence="3" id="KW-0547">Nucleotide-binding</keyword>
<keyword evidence="5" id="KW-0378">Hydrolase</keyword>
<dbReference type="STRING" id="397948.Cmaq_0620"/>
<dbReference type="SMART" id="SM00488">
    <property type="entry name" value="DEXDc2"/>
    <property type="match status" value="1"/>
</dbReference>